<organism evidence="14 15">
    <name type="scientific">Roseomonas elaeocarpi</name>
    <dbReference type="NCBI Taxonomy" id="907779"/>
    <lineage>
        <taxon>Bacteria</taxon>
        <taxon>Pseudomonadati</taxon>
        <taxon>Pseudomonadota</taxon>
        <taxon>Alphaproteobacteria</taxon>
        <taxon>Acetobacterales</taxon>
        <taxon>Roseomonadaceae</taxon>
        <taxon>Roseomonas</taxon>
    </lineage>
</organism>
<evidence type="ECO:0000256" key="4">
    <source>
        <dbReference type="ARBA" id="ARBA00011738"/>
    </source>
</evidence>
<sequence length="341" mass="36670">MMLSRRAALAAGGALLAAPRLARAQALPKVRYSLDWALQGPNAFVLLGRDKGFFREAGVDVTVSRGFGSGRVPVDLAAGAYEMGQADINPALKFMAENPDAGLVVVGIWGDASLLSATVRADGPIRAPKDLEGKTLAAPESDAGRQMFPAFAKAAGFDAAKVSWMTVNPELREPMLVQRRADGVTGLTTTTALSLKALGMDWPQQRILYYRDHGLDLYGSCFLTTRAYLQREPEAAKATLAALFRSLVYAQAHPDEAIAALRKAEPLTDVAIETERQKVVFDDMVASPAARRDGLSVVDAARLSRAVRTVEEAYGLTPRLTAEAVYTDAFLPPLAQRRLQA</sequence>
<evidence type="ECO:0000256" key="2">
    <source>
        <dbReference type="ARBA" id="ARBA00004948"/>
    </source>
</evidence>
<evidence type="ECO:0000256" key="1">
    <source>
        <dbReference type="ARBA" id="ARBA00003469"/>
    </source>
</evidence>
<evidence type="ECO:0000256" key="6">
    <source>
        <dbReference type="ARBA" id="ARBA00022723"/>
    </source>
</evidence>
<dbReference type="SUPFAM" id="SSF53850">
    <property type="entry name" value="Periplasmic binding protein-like II"/>
    <property type="match status" value="1"/>
</dbReference>
<comment type="similarity">
    <text evidence="3">Belongs to the NMT1/THI5 family.</text>
</comment>
<dbReference type="Gene3D" id="3.40.190.10">
    <property type="entry name" value="Periplasmic binding protein-like II"/>
    <property type="match status" value="2"/>
</dbReference>
<comment type="subunit">
    <text evidence="4">Homodimer.</text>
</comment>
<comment type="caution">
    <text evidence="14">The sequence shown here is derived from an EMBL/GenBank/DDBJ whole genome shotgun (WGS) entry which is preliminary data.</text>
</comment>
<reference evidence="14 15" key="1">
    <citation type="submission" date="2024-09" db="EMBL/GenBank/DDBJ databases">
        <authorList>
            <person name="Sun Q."/>
            <person name="Mori K."/>
        </authorList>
    </citation>
    <scope>NUCLEOTIDE SEQUENCE [LARGE SCALE GENOMIC DNA]</scope>
    <source>
        <strain evidence="14 15">TBRC 5777</strain>
    </source>
</reference>
<dbReference type="Pfam" id="PF09084">
    <property type="entry name" value="NMT1"/>
    <property type="match status" value="1"/>
</dbReference>
<evidence type="ECO:0000256" key="5">
    <source>
        <dbReference type="ARBA" id="ARBA00022679"/>
    </source>
</evidence>
<dbReference type="InterPro" id="IPR006311">
    <property type="entry name" value="TAT_signal"/>
</dbReference>
<evidence type="ECO:0000256" key="8">
    <source>
        <dbReference type="ARBA" id="ARBA00022977"/>
    </source>
</evidence>
<feature type="domain" description="SsuA/THI5-like" evidence="13">
    <location>
        <begin position="44"/>
        <end position="257"/>
    </location>
</feature>
<dbReference type="Proteomes" id="UP001589865">
    <property type="component" value="Unassembled WGS sequence"/>
</dbReference>
<evidence type="ECO:0000313" key="15">
    <source>
        <dbReference type="Proteomes" id="UP001589865"/>
    </source>
</evidence>
<keyword evidence="9" id="KW-0408">Iron</keyword>
<dbReference type="RefSeq" id="WP_377046045.1">
    <property type="nucleotide sequence ID" value="NZ_JBHLUN010000014.1"/>
</dbReference>
<dbReference type="PROSITE" id="PS51318">
    <property type="entry name" value="TAT"/>
    <property type="match status" value="1"/>
</dbReference>
<dbReference type="PANTHER" id="PTHR31528:SF1">
    <property type="entry name" value="4-AMINO-5-HYDROXYMETHYL-2-METHYLPYRIMIDINE PHOSPHATE SYNTHASE THI11-RELATED"/>
    <property type="match status" value="1"/>
</dbReference>
<evidence type="ECO:0000256" key="12">
    <source>
        <dbReference type="SAM" id="SignalP"/>
    </source>
</evidence>
<evidence type="ECO:0000256" key="3">
    <source>
        <dbReference type="ARBA" id="ARBA00009406"/>
    </source>
</evidence>
<keyword evidence="5" id="KW-0808">Transferase</keyword>
<dbReference type="EMBL" id="JBHLUN010000014">
    <property type="protein sequence ID" value="MFC0410294.1"/>
    <property type="molecule type" value="Genomic_DNA"/>
</dbReference>
<comment type="pathway">
    <text evidence="2">Cofactor biosynthesis; thiamine diphosphate biosynthesis.</text>
</comment>
<name>A0ABV6JXC6_9PROT</name>
<gene>
    <name evidence="14" type="ORF">ACFFGY_18730</name>
</gene>
<evidence type="ECO:0000256" key="7">
    <source>
        <dbReference type="ARBA" id="ARBA00022898"/>
    </source>
</evidence>
<dbReference type="InterPro" id="IPR015168">
    <property type="entry name" value="SsuA/THI5"/>
</dbReference>
<accession>A0ABV6JXC6</accession>
<evidence type="ECO:0000256" key="10">
    <source>
        <dbReference type="ARBA" id="ARBA00033171"/>
    </source>
</evidence>
<dbReference type="InterPro" id="IPR027939">
    <property type="entry name" value="NMT1/THI5"/>
</dbReference>
<evidence type="ECO:0000259" key="13">
    <source>
        <dbReference type="Pfam" id="PF09084"/>
    </source>
</evidence>
<keyword evidence="15" id="KW-1185">Reference proteome</keyword>
<keyword evidence="7" id="KW-0663">Pyridoxal phosphate</keyword>
<keyword evidence="8" id="KW-0784">Thiamine biosynthesis</keyword>
<evidence type="ECO:0000256" key="11">
    <source>
        <dbReference type="ARBA" id="ARBA00048179"/>
    </source>
</evidence>
<evidence type="ECO:0000256" key="9">
    <source>
        <dbReference type="ARBA" id="ARBA00023004"/>
    </source>
</evidence>
<feature type="signal peptide" evidence="12">
    <location>
        <begin position="1"/>
        <end position="24"/>
    </location>
</feature>
<proteinExistence type="inferred from homology"/>
<dbReference type="PANTHER" id="PTHR31528">
    <property type="entry name" value="4-AMINO-5-HYDROXYMETHYL-2-METHYLPYRIMIDINE PHOSPHATE SYNTHASE THI11-RELATED"/>
    <property type="match status" value="1"/>
</dbReference>
<keyword evidence="6" id="KW-0479">Metal-binding</keyword>
<protein>
    <recommendedName>
        <fullName evidence="10">Thiamine pyrimidine synthase</fullName>
    </recommendedName>
</protein>
<keyword evidence="12" id="KW-0732">Signal</keyword>
<feature type="chain" id="PRO_5046594528" description="Thiamine pyrimidine synthase" evidence="12">
    <location>
        <begin position="25"/>
        <end position="341"/>
    </location>
</feature>
<comment type="catalytic activity">
    <reaction evidence="11">
        <text>N(6)-(pyridoxal phosphate)-L-lysyl-[4-amino-5-hydroxymethyl-2-methylpyrimidine phosphate synthase] + L-histidyl-[4-amino-5-hydroxymethyl-2-methylpyrimidine phosphate synthase] + 2 Fe(3+) + 4 H2O = L-lysyl-[4-amino-5-hydroxymethyl-2-methylpyrimidine phosphate synthase] + (2S)-2-amino-5-hydroxy-4-oxopentanoyl-[4-amino-5-hydroxymethyl-2-methylpyrimidine phosphate synthase] + 4-amino-2-methyl-5-(phosphooxymethyl)pyrimidine + 3-oxopropanoate + 2 Fe(2+) + 2 H(+)</text>
        <dbReference type="Rhea" id="RHEA:65756"/>
        <dbReference type="Rhea" id="RHEA-COMP:16892"/>
        <dbReference type="Rhea" id="RHEA-COMP:16893"/>
        <dbReference type="Rhea" id="RHEA-COMP:16894"/>
        <dbReference type="Rhea" id="RHEA-COMP:16895"/>
        <dbReference type="ChEBI" id="CHEBI:15377"/>
        <dbReference type="ChEBI" id="CHEBI:15378"/>
        <dbReference type="ChEBI" id="CHEBI:29033"/>
        <dbReference type="ChEBI" id="CHEBI:29034"/>
        <dbReference type="ChEBI" id="CHEBI:29969"/>
        <dbReference type="ChEBI" id="CHEBI:29979"/>
        <dbReference type="ChEBI" id="CHEBI:33190"/>
        <dbReference type="ChEBI" id="CHEBI:58354"/>
        <dbReference type="ChEBI" id="CHEBI:143915"/>
        <dbReference type="ChEBI" id="CHEBI:157692"/>
    </reaction>
    <physiologicalReaction direction="left-to-right" evidence="11">
        <dbReference type="Rhea" id="RHEA:65757"/>
    </physiologicalReaction>
</comment>
<evidence type="ECO:0000313" key="14">
    <source>
        <dbReference type="EMBL" id="MFC0410294.1"/>
    </source>
</evidence>
<comment type="function">
    <text evidence="1">Responsible for the formation of the pyrimidine heterocycle in the thiamine biosynthesis pathway. Catalyzes the formation of hydroxymethylpyrimidine phosphate (HMP-P) from histidine and pyridoxal phosphate (PLP). The protein uses PLP and the active site histidine to form HMP-P, generating an inactive enzyme. The enzyme can only undergo a single turnover, which suggests it is a suicide enzyme.</text>
</comment>